<dbReference type="Gene3D" id="3.40.50.150">
    <property type="entry name" value="Vaccinia Virus protein VP39"/>
    <property type="match status" value="1"/>
</dbReference>
<keyword evidence="7 10" id="KW-0274">FAD</keyword>
<evidence type="ECO:0000256" key="6">
    <source>
        <dbReference type="ARBA" id="ARBA00022694"/>
    </source>
</evidence>
<dbReference type="HAMAP" id="MF_01102">
    <property type="entry name" value="MnmC"/>
    <property type="match status" value="1"/>
</dbReference>
<sequence length="701" mass="77449">MSQPAWQYSAKRSKIRENRTEFSGRNVKKTAIETAHLTWNEQGTPVSQHFDDVYFSNDDGLAETRYVFLNGNGFPDRFSQITTPVCTVAETGFGTGLNFLTLWQNFRAFRAANPAHPLKRLHFISFEKFPLTVADLQAAHRHWPEFTDLSLQLCAQWPQPLPGCHRIQLSGGEITLDLWLGDVNELLPSLTHALDNNIDAWFLDGFAPSKNPDMWQQSLFDLMIRFSKPGGTFATFTAAGFVRRGLQQAGFTVERRKGFAHKRECLAGVNPCEAVPSVTPWFDRHPASAPQKIAIIGGGIAGVLSALALLRRGADVSLYCADEALALNASGNRQGALYPLLTGRDDPPERFFTSAFPFARRTYDALSALGVKYDHDWCGVIQLMYHEKSSKKINNISSVTWPDEMVQRLSREQLSALAGTDVNFDGLHYPQGGWLCPQELVRNTAKLAQKEGLQLHFSCEVKELIPAEQGWTLRFADNSTAEADVVVLANGHCISQFPQTAPLPVTPVRGQVSHVPSVPAIAGLKKVLCYEGYLTPVNPADGLHCIGASHQRNDTGTEYREEEQTANKQRLLTSLPDVSWPEMVDISAGESRQGVRCTLRDHLPLAGNVPYFSILTDCYAHLDEQKTAPETVCSVPYLPDLFLLAALGSRGLCTAPLAAEVLAAQIFGEALPLDDETLAAIHPARFHVRKLLKGRPLPQKS</sequence>
<evidence type="ECO:0000256" key="9">
    <source>
        <dbReference type="ARBA" id="ARBA00023268"/>
    </source>
</evidence>
<dbReference type="InterPro" id="IPR036188">
    <property type="entry name" value="FAD/NAD-bd_sf"/>
</dbReference>
<dbReference type="NCBIfam" id="NF033855">
    <property type="entry name" value="tRNA_MNMC2"/>
    <property type="match status" value="1"/>
</dbReference>
<dbReference type="GO" id="GO:0016645">
    <property type="term" value="F:oxidoreductase activity, acting on the CH-NH group of donors"/>
    <property type="evidence" value="ECO:0007669"/>
    <property type="project" value="InterPro"/>
</dbReference>
<keyword evidence="8 10" id="KW-0560">Oxidoreductase</keyword>
<evidence type="ECO:0000256" key="7">
    <source>
        <dbReference type="ARBA" id="ARBA00022827"/>
    </source>
</evidence>
<dbReference type="NCBIfam" id="NF002484">
    <property type="entry name" value="PRK01747.1-5"/>
    <property type="match status" value="1"/>
</dbReference>
<proteinExistence type="inferred from homology"/>
<accession>A0A433ZTN1</accession>
<keyword evidence="5 10" id="KW-0949">S-adenosyl-L-methionine</keyword>
<evidence type="ECO:0000256" key="4">
    <source>
        <dbReference type="ARBA" id="ARBA00022679"/>
    </source>
</evidence>
<keyword evidence="2 10" id="KW-0489">Methyltransferase</keyword>
<feature type="region of interest" description="FAD-dependent cmnm(5)s(2)U34 oxidoreductase" evidence="10">
    <location>
        <begin position="296"/>
        <end position="701"/>
    </location>
</feature>
<keyword evidence="9 10" id="KW-0511">Multifunctional enzyme</keyword>
<dbReference type="EMBL" id="NRQY01000001">
    <property type="protein sequence ID" value="RUT65422.1"/>
    <property type="molecule type" value="Genomic_DNA"/>
</dbReference>
<evidence type="ECO:0000256" key="10">
    <source>
        <dbReference type="HAMAP-Rule" id="MF_01102"/>
    </source>
</evidence>
<comment type="catalytic activity">
    <reaction evidence="10">
        <text>5-aminomethyl-2-thiouridine(34) in tRNA + S-adenosyl-L-methionine = 5-methylaminomethyl-2-thiouridine(34) in tRNA + S-adenosyl-L-homocysteine + H(+)</text>
        <dbReference type="Rhea" id="RHEA:19569"/>
        <dbReference type="Rhea" id="RHEA-COMP:10195"/>
        <dbReference type="Rhea" id="RHEA-COMP:10197"/>
        <dbReference type="ChEBI" id="CHEBI:15378"/>
        <dbReference type="ChEBI" id="CHEBI:57856"/>
        <dbReference type="ChEBI" id="CHEBI:59789"/>
        <dbReference type="ChEBI" id="CHEBI:74454"/>
        <dbReference type="ChEBI" id="CHEBI:74455"/>
        <dbReference type="EC" id="2.1.1.61"/>
    </reaction>
</comment>
<dbReference type="FunFam" id="3.40.50.150:FF:000107">
    <property type="entry name" value="tRNA 5-methylaminomethyl-2-thiouridine biosynthesis bifunctional protein MnmC"/>
    <property type="match status" value="1"/>
</dbReference>
<dbReference type="SUPFAM" id="SSF51905">
    <property type="entry name" value="FAD/NAD(P)-binding domain"/>
    <property type="match status" value="1"/>
</dbReference>
<gene>
    <name evidence="10" type="primary">mnmC</name>
    <name evidence="13" type="ORF">CKG00_02660</name>
</gene>
<keyword evidence="4 10" id="KW-0808">Transferase</keyword>
<evidence type="ECO:0000256" key="8">
    <source>
        <dbReference type="ARBA" id="ARBA00023002"/>
    </source>
</evidence>
<dbReference type="InterPro" id="IPR047785">
    <property type="entry name" value="tRNA_MNMC2"/>
</dbReference>
<keyword evidence="1 10" id="KW-0963">Cytoplasm</keyword>
<dbReference type="Pfam" id="PF01266">
    <property type="entry name" value="DAO"/>
    <property type="match status" value="1"/>
</dbReference>
<dbReference type="InterPro" id="IPR017610">
    <property type="entry name" value="tRNA_S-uridine_synth_MnmC_C"/>
</dbReference>
<dbReference type="Gene3D" id="3.50.50.60">
    <property type="entry name" value="FAD/NAD(P)-binding domain"/>
    <property type="match status" value="1"/>
</dbReference>
<dbReference type="GO" id="GO:0005737">
    <property type="term" value="C:cytoplasm"/>
    <property type="evidence" value="ECO:0007669"/>
    <property type="project" value="UniProtKB-SubCell"/>
</dbReference>
<evidence type="ECO:0000259" key="12">
    <source>
        <dbReference type="Pfam" id="PF05430"/>
    </source>
</evidence>
<reference evidence="13 14" key="1">
    <citation type="submission" date="2017-08" db="EMBL/GenBank/DDBJ databases">
        <title>Draft genome sequence of pheromone producing symbiont Morganella morganii, of the female New Zealand grass grub Costelytra giveni.</title>
        <authorList>
            <person name="Laugraud A."/>
            <person name="Young S.D."/>
            <person name="Hurst M.H."/>
        </authorList>
    </citation>
    <scope>NUCLEOTIDE SEQUENCE [LARGE SCALE GENOMIC DNA]</scope>
    <source>
        <strain evidence="13 14">MMsCG</strain>
    </source>
</reference>
<dbReference type="InterPro" id="IPR008471">
    <property type="entry name" value="MnmC-like_methylTransf"/>
</dbReference>
<comment type="similarity">
    <text evidence="10">In the C-terminal section; belongs to the DAO family.</text>
</comment>
<dbReference type="GO" id="GO:0002098">
    <property type="term" value="P:tRNA wobble uridine modification"/>
    <property type="evidence" value="ECO:0007669"/>
    <property type="project" value="TreeGrafter"/>
</dbReference>
<dbReference type="Proteomes" id="UP000286908">
    <property type="component" value="Unassembled WGS sequence"/>
</dbReference>
<evidence type="ECO:0000313" key="14">
    <source>
        <dbReference type="Proteomes" id="UP000286908"/>
    </source>
</evidence>
<dbReference type="InterPro" id="IPR029063">
    <property type="entry name" value="SAM-dependent_MTases_sf"/>
</dbReference>
<dbReference type="Gene3D" id="3.30.9.10">
    <property type="entry name" value="D-Amino Acid Oxidase, subunit A, domain 2"/>
    <property type="match status" value="1"/>
</dbReference>
<evidence type="ECO:0000256" key="5">
    <source>
        <dbReference type="ARBA" id="ARBA00022691"/>
    </source>
</evidence>
<dbReference type="GO" id="GO:0050660">
    <property type="term" value="F:flavin adenine dinucleotide binding"/>
    <property type="evidence" value="ECO:0007669"/>
    <property type="project" value="UniProtKB-UniRule"/>
</dbReference>
<comment type="similarity">
    <text evidence="10">In the N-terminal section; belongs to the methyltransferase superfamily. tRNA (mnm(5)s(2)U34)-methyltransferase family.</text>
</comment>
<dbReference type="PANTHER" id="PTHR13847">
    <property type="entry name" value="SARCOSINE DEHYDROGENASE-RELATED"/>
    <property type="match status" value="1"/>
</dbReference>
<keyword evidence="6 10" id="KW-0819">tRNA processing</keyword>
<evidence type="ECO:0000256" key="2">
    <source>
        <dbReference type="ARBA" id="ARBA00022603"/>
    </source>
</evidence>
<evidence type="ECO:0000256" key="3">
    <source>
        <dbReference type="ARBA" id="ARBA00022630"/>
    </source>
</evidence>
<feature type="region of interest" description="tRNA (mnm(5)s(2)U34)-methyltransferase" evidence="10">
    <location>
        <begin position="1"/>
        <end position="271"/>
    </location>
</feature>
<evidence type="ECO:0000313" key="13">
    <source>
        <dbReference type="EMBL" id="RUT65422.1"/>
    </source>
</evidence>
<dbReference type="NCBIfam" id="TIGR03197">
    <property type="entry name" value="MnmC_Cterm"/>
    <property type="match status" value="1"/>
</dbReference>
<dbReference type="EC" id="2.1.1.61" evidence="10"/>
<comment type="function">
    <text evidence="10">Catalyzes the last two steps in the biosynthesis of 5-methylaminomethyl-2-thiouridine (mnm(5)s(2)U) at the wobble position (U34) in tRNA. Catalyzes the FAD-dependent demodification of cmnm(5)s(2)U34 to nm(5)s(2)U34, followed by the transfer of a methyl group from S-adenosyl-L-methionine to nm(5)s(2)U34, to form mnm(5)s(2)U34.</text>
</comment>
<evidence type="ECO:0000256" key="1">
    <source>
        <dbReference type="ARBA" id="ARBA00022490"/>
    </source>
</evidence>
<protein>
    <recommendedName>
        <fullName evidence="10">tRNA 5-methylaminomethyl-2-thiouridine biosynthesis bifunctional protein MnmC</fullName>
        <shortName evidence="10">tRNA mnm(5)s(2)U biosynthesis bifunctional protein</shortName>
    </recommendedName>
    <domain>
        <recommendedName>
            <fullName evidence="10">tRNA (mnm(5)s(2)U34)-methyltransferase</fullName>
            <ecNumber evidence="10">2.1.1.61</ecNumber>
        </recommendedName>
    </domain>
    <domain>
        <recommendedName>
            <fullName evidence="10">FAD-dependent cmnm(5)s(2)U34 oxidoreductase</fullName>
            <ecNumber evidence="10">1.5.-.-</ecNumber>
        </recommendedName>
    </domain>
</protein>
<organism evidence="13 14">
    <name type="scientific">Morganella morganii</name>
    <name type="common">Proteus morganii</name>
    <dbReference type="NCBI Taxonomy" id="582"/>
    <lineage>
        <taxon>Bacteria</taxon>
        <taxon>Pseudomonadati</taxon>
        <taxon>Pseudomonadota</taxon>
        <taxon>Gammaproteobacteria</taxon>
        <taxon>Enterobacterales</taxon>
        <taxon>Morganellaceae</taxon>
        <taxon>Morganella</taxon>
    </lineage>
</organism>
<dbReference type="AlphaFoldDB" id="A0A433ZTN1"/>
<feature type="domain" description="MnmC-like methyltransferase" evidence="12">
    <location>
        <begin position="144"/>
        <end position="270"/>
    </location>
</feature>
<evidence type="ECO:0000259" key="11">
    <source>
        <dbReference type="Pfam" id="PF01266"/>
    </source>
</evidence>
<dbReference type="EC" id="1.5.-.-" evidence="10"/>
<dbReference type="GO" id="GO:0032259">
    <property type="term" value="P:methylation"/>
    <property type="evidence" value="ECO:0007669"/>
    <property type="project" value="UniProtKB-KW"/>
</dbReference>
<name>A0A433ZTN1_MORMO</name>
<comment type="caution">
    <text evidence="13">The sequence shown here is derived from an EMBL/GenBank/DDBJ whole genome shotgun (WGS) entry which is preliminary data.</text>
</comment>
<comment type="cofactor">
    <cofactor evidence="10">
        <name>FAD</name>
        <dbReference type="ChEBI" id="CHEBI:57692"/>
    </cofactor>
</comment>
<dbReference type="InterPro" id="IPR006076">
    <property type="entry name" value="FAD-dep_OxRdtase"/>
</dbReference>
<dbReference type="PANTHER" id="PTHR13847:SF283">
    <property type="entry name" value="TRNA 5-METHYLAMINOMETHYL-2-THIOURIDINE BIOSYNTHESIS BIFUNCTIONAL PROTEIN MNMC"/>
    <property type="match status" value="1"/>
</dbReference>
<dbReference type="GO" id="GO:0004808">
    <property type="term" value="F:tRNA (5-methylaminomethyl-2-thiouridylate)(34)-methyltransferase activity"/>
    <property type="evidence" value="ECO:0007669"/>
    <property type="project" value="UniProtKB-EC"/>
</dbReference>
<dbReference type="Pfam" id="PF05430">
    <property type="entry name" value="Methyltransf_30"/>
    <property type="match status" value="1"/>
</dbReference>
<dbReference type="InterPro" id="IPR023032">
    <property type="entry name" value="tRNA_MAMT_biosynth_bifunc_MnmC"/>
</dbReference>
<keyword evidence="3 10" id="KW-0285">Flavoprotein</keyword>
<dbReference type="NCBIfam" id="NF002481">
    <property type="entry name" value="PRK01747.1-2"/>
    <property type="match status" value="1"/>
</dbReference>
<comment type="subcellular location">
    <subcellularLocation>
        <location evidence="10">Cytoplasm</location>
    </subcellularLocation>
</comment>
<feature type="domain" description="FAD dependent oxidoreductase" evidence="11">
    <location>
        <begin position="292"/>
        <end position="664"/>
    </location>
</feature>
<dbReference type="OrthoDB" id="9786494at2"/>